<keyword evidence="2" id="KW-0784">Thiamine biosynthesis</keyword>
<feature type="domain" description="Thiamine phosphate synthase/TenI" evidence="3">
    <location>
        <begin position="6"/>
        <end position="182"/>
    </location>
</feature>
<gene>
    <name evidence="4" type="ORF">DFR57_10476</name>
</gene>
<evidence type="ECO:0000313" key="4">
    <source>
        <dbReference type="EMBL" id="RCW73080.1"/>
    </source>
</evidence>
<dbReference type="InterPro" id="IPR013785">
    <property type="entry name" value="Aldolase_TIM"/>
</dbReference>
<evidence type="ECO:0000256" key="2">
    <source>
        <dbReference type="ARBA" id="ARBA00022977"/>
    </source>
</evidence>
<reference evidence="4 5" key="1">
    <citation type="submission" date="2018-07" db="EMBL/GenBank/DDBJ databases">
        <title>Genomic Encyclopedia of Type Strains, Phase IV (KMG-IV): sequencing the most valuable type-strain genomes for metagenomic binning, comparative biology and taxonomic classification.</title>
        <authorList>
            <person name="Goeker M."/>
        </authorList>
    </citation>
    <scope>NUCLEOTIDE SEQUENCE [LARGE SCALE GENOMIC DNA]</scope>
    <source>
        <strain evidence="4 5">DSM 27696</strain>
    </source>
</reference>
<dbReference type="OrthoDB" id="9815348at2"/>
<comment type="caution">
    <text evidence="4">The sequence shown here is derived from an EMBL/GenBank/DDBJ whole genome shotgun (WGS) entry which is preliminary data.</text>
</comment>
<evidence type="ECO:0000256" key="1">
    <source>
        <dbReference type="ARBA" id="ARBA00004948"/>
    </source>
</evidence>
<dbReference type="EMBL" id="QPJJ01000004">
    <property type="protein sequence ID" value="RCW73080.1"/>
    <property type="molecule type" value="Genomic_DNA"/>
</dbReference>
<dbReference type="InterPro" id="IPR036206">
    <property type="entry name" value="ThiamineP_synth_sf"/>
</dbReference>
<keyword evidence="5" id="KW-1185">Reference proteome</keyword>
<dbReference type="InterPro" id="IPR022998">
    <property type="entry name" value="ThiamineP_synth_TenI"/>
</dbReference>
<name>A0A368XYB2_9BACI</name>
<proteinExistence type="predicted"/>
<dbReference type="RefSeq" id="WP_114352187.1">
    <property type="nucleotide sequence ID" value="NZ_QPJJ01000004.1"/>
</dbReference>
<protein>
    <submittedName>
        <fullName evidence="4">Thiazole tautomerase (Transcriptional regulator TenI)</fullName>
    </submittedName>
</protein>
<dbReference type="Gene3D" id="3.20.20.70">
    <property type="entry name" value="Aldolase class I"/>
    <property type="match status" value="1"/>
</dbReference>
<comment type="pathway">
    <text evidence="1">Cofactor biosynthesis; thiamine diphosphate biosynthesis.</text>
</comment>
<dbReference type="AlphaFoldDB" id="A0A368XYB2"/>
<organism evidence="4 5">
    <name type="scientific">Saliterribacillus persicus</name>
    <dbReference type="NCBI Taxonomy" id="930114"/>
    <lineage>
        <taxon>Bacteria</taxon>
        <taxon>Bacillati</taxon>
        <taxon>Bacillota</taxon>
        <taxon>Bacilli</taxon>
        <taxon>Bacillales</taxon>
        <taxon>Bacillaceae</taxon>
        <taxon>Saliterribacillus</taxon>
    </lineage>
</organism>
<accession>A0A368XYB2</accession>
<dbReference type="CDD" id="cd00564">
    <property type="entry name" value="TMP_TenI"/>
    <property type="match status" value="1"/>
</dbReference>
<evidence type="ECO:0000313" key="5">
    <source>
        <dbReference type="Proteomes" id="UP000252585"/>
    </source>
</evidence>
<dbReference type="Pfam" id="PF02581">
    <property type="entry name" value="TMP-TENI"/>
    <property type="match status" value="1"/>
</dbReference>
<dbReference type="PANTHER" id="PTHR20857">
    <property type="entry name" value="THIAMINE-PHOSPHATE PYROPHOSPHORYLASE"/>
    <property type="match status" value="1"/>
</dbReference>
<evidence type="ECO:0000259" key="3">
    <source>
        <dbReference type="Pfam" id="PF02581"/>
    </source>
</evidence>
<dbReference type="PANTHER" id="PTHR20857:SF22">
    <property type="entry name" value="THIAZOLE TAUTOMERASE"/>
    <property type="match status" value="1"/>
</dbReference>
<dbReference type="Proteomes" id="UP000252585">
    <property type="component" value="Unassembled WGS sequence"/>
</dbReference>
<dbReference type="GO" id="GO:0005737">
    <property type="term" value="C:cytoplasm"/>
    <property type="evidence" value="ECO:0007669"/>
    <property type="project" value="TreeGrafter"/>
</dbReference>
<dbReference type="GO" id="GO:0004789">
    <property type="term" value="F:thiamine-phosphate diphosphorylase activity"/>
    <property type="evidence" value="ECO:0007669"/>
    <property type="project" value="TreeGrafter"/>
</dbReference>
<dbReference type="SUPFAM" id="SSF51391">
    <property type="entry name" value="Thiamin phosphate synthase"/>
    <property type="match status" value="1"/>
</dbReference>
<sequence>MEPKTLHFITNGKLPNSELIQLIKKIHHEVDYIHLREKQRTALELIQIIEGLEEAGVPTAKLIINDRADVAYVKQCAGVQLAYHSPPASLLAQHFPALLIGKSVHSLEEATFAEKEGADFVLFGHIFSTQSKGDQSPRGSHALEKIAKNLSIPVVAIGGVSAANTQEVLDSGAKGIAVMSGIADAEDPQMSAKAYSSALNER</sequence>
<dbReference type="GO" id="GO:0009228">
    <property type="term" value="P:thiamine biosynthetic process"/>
    <property type="evidence" value="ECO:0007669"/>
    <property type="project" value="UniProtKB-KW"/>
</dbReference>